<reference evidence="1" key="2">
    <citation type="submission" date="2019-01" db="UniProtKB">
        <authorList>
            <consortium name="EnsemblPlants"/>
        </authorList>
    </citation>
    <scope>IDENTIFICATION</scope>
    <source>
        <strain evidence="1">cv. Heinz 1706</strain>
    </source>
</reference>
<sequence>MERFRRVNSESKCNGKWGRAGQYHALNSFDSQQQSKARELKRVVDPKLEKGSHLFGLKKSSPTRFSSRLAAPRKHFPVGMRPS</sequence>
<evidence type="ECO:0000313" key="1">
    <source>
        <dbReference type="EnsemblPlants" id="Solyc03g044747.1.1"/>
    </source>
</evidence>
<proteinExistence type="predicted"/>
<dbReference type="EnsemblPlants" id="Solyc03g044747.1.1">
    <property type="protein sequence ID" value="Solyc03g044747.1.1"/>
    <property type="gene ID" value="Solyc03g044747.1"/>
</dbReference>
<dbReference type="InParanoid" id="A0A3Q7FGY9"/>
<dbReference type="AlphaFoldDB" id="A0A3Q7FGY9"/>
<accession>A0A3Q7FGY9</accession>
<organism evidence="1">
    <name type="scientific">Solanum lycopersicum</name>
    <name type="common">Tomato</name>
    <name type="synonym">Lycopersicon esculentum</name>
    <dbReference type="NCBI Taxonomy" id="4081"/>
    <lineage>
        <taxon>Eukaryota</taxon>
        <taxon>Viridiplantae</taxon>
        <taxon>Streptophyta</taxon>
        <taxon>Embryophyta</taxon>
        <taxon>Tracheophyta</taxon>
        <taxon>Spermatophyta</taxon>
        <taxon>Magnoliopsida</taxon>
        <taxon>eudicotyledons</taxon>
        <taxon>Gunneridae</taxon>
        <taxon>Pentapetalae</taxon>
        <taxon>asterids</taxon>
        <taxon>lamiids</taxon>
        <taxon>Solanales</taxon>
        <taxon>Solanaceae</taxon>
        <taxon>Solanoideae</taxon>
        <taxon>Solaneae</taxon>
        <taxon>Solanum</taxon>
        <taxon>Solanum subgen. Lycopersicon</taxon>
    </lineage>
</organism>
<dbReference type="Gramene" id="Solyc03g044747.1.1">
    <property type="protein sequence ID" value="Solyc03g044747.1.1"/>
    <property type="gene ID" value="Solyc03g044747.1"/>
</dbReference>
<reference evidence="1" key="1">
    <citation type="journal article" date="2012" name="Nature">
        <title>The tomato genome sequence provides insights into fleshy fruit evolution.</title>
        <authorList>
            <consortium name="Tomato Genome Consortium"/>
        </authorList>
    </citation>
    <scope>NUCLEOTIDE SEQUENCE [LARGE SCALE GENOMIC DNA]</scope>
    <source>
        <strain evidence="1">cv. Heinz 1706</strain>
    </source>
</reference>
<name>A0A3Q7FGY9_SOLLC</name>
<dbReference type="Proteomes" id="UP000004994">
    <property type="component" value="Chromosome 3"/>
</dbReference>
<keyword evidence="2" id="KW-1185">Reference proteome</keyword>
<evidence type="ECO:0000313" key="2">
    <source>
        <dbReference type="Proteomes" id="UP000004994"/>
    </source>
</evidence>
<protein>
    <submittedName>
        <fullName evidence="1">Uncharacterized protein</fullName>
    </submittedName>
</protein>